<gene>
    <name evidence="1" type="ORF">TL08_18700</name>
</gene>
<sequence>MWQELRQFGDGIRESPWFGEAQLVCDEMARRARHNIELIIERLTADGYRFHANDDDQTPMLPHVPPTPGAAELVNWLEQRFGTIPMTLSSWLRIVGDVWLVGTHPRWKTSASADPLVIDVEGSRYPGESSIRSYFDGEWNEWLEHREEDPDTAGLFVLPLAPDRLHKENVSGGGPYGIVLPDGCADGLFAWETPMPFVSYLNWVFSEGGFPWPSGEDSQWDVRYRLVKDLLPL</sequence>
<dbReference type="Proteomes" id="UP000095210">
    <property type="component" value="Chromosome"/>
</dbReference>
<protein>
    <submittedName>
        <fullName evidence="1">Uncharacterized protein</fullName>
    </submittedName>
</protein>
<keyword evidence="2" id="KW-1185">Reference proteome</keyword>
<evidence type="ECO:0000313" key="1">
    <source>
        <dbReference type="EMBL" id="AOS64531.1"/>
    </source>
</evidence>
<organism evidence="1 2">
    <name type="scientific">Actinoalloteichus hymeniacidonis</name>
    <dbReference type="NCBI Taxonomy" id="340345"/>
    <lineage>
        <taxon>Bacteria</taxon>
        <taxon>Bacillati</taxon>
        <taxon>Actinomycetota</taxon>
        <taxon>Actinomycetes</taxon>
        <taxon>Pseudonocardiales</taxon>
        <taxon>Pseudonocardiaceae</taxon>
        <taxon>Actinoalloteichus</taxon>
    </lineage>
</organism>
<proteinExistence type="predicted"/>
<dbReference type="EMBL" id="CP014859">
    <property type="protein sequence ID" value="AOS64531.1"/>
    <property type="molecule type" value="Genomic_DNA"/>
</dbReference>
<accession>A0AAC9N024</accession>
<evidence type="ECO:0000313" key="2">
    <source>
        <dbReference type="Proteomes" id="UP000095210"/>
    </source>
</evidence>
<reference evidence="2" key="1">
    <citation type="submission" date="2016-03" db="EMBL/GenBank/DDBJ databases">
        <title>Complete genome sequence of the type strain Actinoalloteichus hymeniacidonis DSM 45092.</title>
        <authorList>
            <person name="Schaffert L."/>
            <person name="Albersmeier A."/>
            <person name="Winkler A."/>
            <person name="Kalinowski J."/>
            <person name="Zotchev S."/>
            <person name="Ruckert C."/>
        </authorList>
    </citation>
    <scope>NUCLEOTIDE SEQUENCE [LARGE SCALE GENOMIC DNA]</scope>
    <source>
        <strain evidence="2">HPA177(T) (DSM 45092(T))</strain>
    </source>
</reference>
<name>A0AAC9N024_9PSEU</name>
<dbReference type="AlphaFoldDB" id="A0AAC9N024"/>
<dbReference type="KEGG" id="ahm:TL08_18700"/>